<proteinExistence type="predicted"/>
<evidence type="ECO:0000313" key="2">
    <source>
        <dbReference type="Proteomes" id="UP000034498"/>
    </source>
</evidence>
<reference evidence="1 2" key="1">
    <citation type="journal article" date="2015" name="Nature">
        <title>rRNA introns, odd ribosomes, and small enigmatic genomes across a large radiation of phyla.</title>
        <authorList>
            <person name="Brown C.T."/>
            <person name="Hug L.A."/>
            <person name="Thomas B.C."/>
            <person name="Sharon I."/>
            <person name="Castelle C.J."/>
            <person name="Singh A."/>
            <person name="Wilkins M.J."/>
            <person name="Williams K.H."/>
            <person name="Banfield J.F."/>
        </authorList>
    </citation>
    <scope>NUCLEOTIDE SEQUENCE [LARGE SCALE GENOMIC DNA]</scope>
</reference>
<sequence length="96" mass="10722">MGNSYNLTDATAYAATDYWPGEDVTNCQIIRHELTHTIGLPYNASGYDYSIFGVPSTITNEYQEIDKQMIKMLLNTGITSGLNEAQVRAYFANASW</sequence>
<dbReference type="EMBL" id="LBUX01000007">
    <property type="protein sequence ID" value="KKQ74326.1"/>
    <property type="molecule type" value="Genomic_DNA"/>
</dbReference>
<accession>A0A0G0NB36</accession>
<dbReference type="InterPro" id="IPR021323">
    <property type="entry name" value="DUF2927"/>
</dbReference>
<gene>
    <name evidence="1" type="ORF">US94_C0007G0003</name>
</gene>
<evidence type="ECO:0000313" key="1">
    <source>
        <dbReference type="EMBL" id="KKQ74326.1"/>
    </source>
</evidence>
<name>A0A0G0NB36_9BACT</name>
<dbReference type="Proteomes" id="UP000034498">
    <property type="component" value="Unassembled WGS sequence"/>
</dbReference>
<dbReference type="AlphaFoldDB" id="A0A0G0NB36"/>
<dbReference type="Pfam" id="PF11150">
    <property type="entry name" value="DUF2927"/>
    <property type="match status" value="1"/>
</dbReference>
<protein>
    <submittedName>
        <fullName evidence="1">Uncharacterized protein</fullName>
    </submittedName>
</protein>
<comment type="caution">
    <text evidence="1">The sequence shown here is derived from an EMBL/GenBank/DDBJ whole genome shotgun (WGS) entry which is preliminary data.</text>
</comment>
<organism evidence="1 2">
    <name type="scientific">Berkelbacteria bacterium GW2011_GWB1_38_5</name>
    <dbReference type="NCBI Taxonomy" id="1618336"/>
    <lineage>
        <taxon>Bacteria</taxon>
        <taxon>Candidatus Berkelbacteria</taxon>
    </lineage>
</organism>